<sequence>MDLRVEFLLLLTFSICSYSAEQPGEGGEEPETTRKARQFVVGSYPTAYLQYYSQQPASSNTVYNYYKRPSLTERFKTFMSKLFGRRSYVQQPYVTPQIQYYYKPYTTGNQLNIPIPQDQNHYNLINPQLSNSLYSPQVGEYESVAVNGNSQSYELNSLNQPGISDSEFNQLNSGTYVDFEQPPRKSSVSEPIRFPSNSQYYRARTYPVQDSYSSGSEDVSSSQSHRTGIYPVQDSYSSGSEDVSSSQSHRTGIYPVQDSYSSGSEDVSSSQSHRAGTYPVQDSYSSDSDDVPSSQSHNAYVSTYKSSSLDFSPVAVPSIANHSPVYKNPGVSGLEKKSYTGNPVYEN</sequence>
<dbReference type="RefSeq" id="XP_022254790.1">
    <property type="nucleotide sequence ID" value="XM_022399082.1"/>
</dbReference>
<evidence type="ECO:0000313" key="3">
    <source>
        <dbReference type="Proteomes" id="UP000694941"/>
    </source>
</evidence>
<keyword evidence="2" id="KW-0732">Signal</keyword>
<evidence type="ECO:0000256" key="1">
    <source>
        <dbReference type="SAM" id="MobiDB-lite"/>
    </source>
</evidence>
<dbReference type="Proteomes" id="UP000694941">
    <property type="component" value="Unplaced"/>
</dbReference>
<feature type="compositionally biased region" description="Low complexity" evidence="1">
    <location>
        <begin position="259"/>
        <end position="296"/>
    </location>
</feature>
<feature type="region of interest" description="Disordered" evidence="1">
    <location>
        <begin position="320"/>
        <end position="347"/>
    </location>
</feature>
<feature type="compositionally biased region" description="Low complexity" evidence="1">
    <location>
        <begin position="235"/>
        <end position="248"/>
    </location>
</feature>
<feature type="region of interest" description="Disordered" evidence="1">
    <location>
        <begin position="206"/>
        <end position="299"/>
    </location>
</feature>
<dbReference type="GeneID" id="111088569"/>
<proteinExistence type="predicted"/>
<feature type="compositionally biased region" description="Low complexity" evidence="1">
    <location>
        <begin position="211"/>
        <end position="224"/>
    </location>
</feature>
<name>A0ABM1TFY4_LIMPO</name>
<keyword evidence="3" id="KW-1185">Reference proteome</keyword>
<evidence type="ECO:0000256" key="2">
    <source>
        <dbReference type="SAM" id="SignalP"/>
    </source>
</evidence>
<organism evidence="3 4">
    <name type="scientific">Limulus polyphemus</name>
    <name type="common">Atlantic horseshoe crab</name>
    <dbReference type="NCBI Taxonomy" id="6850"/>
    <lineage>
        <taxon>Eukaryota</taxon>
        <taxon>Metazoa</taxon>
        <taxon>Ecdysozoa</taxon>
        <taxon>Arthropoda</taxon>
        <taxon>Chelicerata</taxon>
        <taxon>Merostomata</taxon>
        <taxon>Xiphosura</taxon>
        <taxon>Limulidae</taxon>
        <taxon>Limulus</taxon>
    </lineage>
</organism>
<feature type="chain" id="PRO_5045116673" evidence="2">
    <location>
        <begin position="21"/>
        <end position="347"/>
    </location>
</feature>
<reference evidence="4" key="1">
    <citation type="submission" date="2025-08" db="UniProtKB">
        <authorList>
            <consortium name="RefSeq"/>
        </authorList>
    </citation>
    <scope>IDENTIFICATION</scope>
    <source>
        <tissue evidence="4">Muscle</tissue>
    </source>
</reference>
<evidence type="ECO:0000313" key="4">
    <source>
        <dbReference type="RefSeq" id="XP_022254790.1"/>
    </source>
</evidence>
<gene>
    <name evidence="4" type="primary">LOC111088569</name>
</gene>
<protein>
    <submittedName>
        <fullName evidence="4">Uncharacterized protein LOC111088569</fullName>
    </submittedName>
</protein>
<accession>A0ABM1TFY4</accession>
<feature type="signal peptide" evidence="2">
    <location>
        <begin position="1"/>
        <end position="20"/>
    </location>
</feature>